<comment type="caution">
    <text evidence="2">The sequence shown here is derived from an EMBL/GenBank/DDBJ whole genome shotgun (WGS) entry which is preliminary data.</text>
</comment>
<feature type="compositionally biased region" description="Low complexity" evidence="1">
    <location>
        <begin position="905"/>
        <end position="915"/>
    </location>
</feature>
<dbReference type="Proteomes" id="UP000572680">
    <property type="component" value="Unassembled WGS sequence"/>
</dbReference>
<feature type="compositionally biased region" description="Low complexity" evidence="1">
    <location>
        <begin position="1063"/>
        <end position="1078"/>
    </location>
</feature>
<gene>
    <name evidence="2" type="ORF">HNR61_003110</name>
</gene>
<sequence>MPDPADSRLLRFLRDLARARRDRAGPGTEPQVYWLADLPGDVRVNDDAGPGETLFAVPAGPWRGPLSELAARGGAAELATGLLAWRPDEGPAVRGHLLTTPVRVVADARSGRLDVVLDGPTRLRDRELLAGLPGFRPARTDWVWDAVRDGQGFGLRASASDVLRKWCAVAFRDQTVAFREDWTAPVGPPPSAPLLRLAPALVVRPGTLADHYAGLAAERETPPGVAAFLEPGARPPVLHVPERTPQVVADLLAGLLARGLRVLVATDADLGDALHPRVAVLCDPGAFPLRGEPEPVDALVRREGEAAQVVAELKERLRLTEDTGDCDLGPGYRGDRAALARRIAAEADRFDWLPPRPDLPTTPPLTAAEAAELVRLMADTGEDRTRHRDVDPRALPGAPYVRTLIEAEAAAAAEAERNETDLSRRLRRCDVALLARLDVRATTVRSALRDLGLAGHPGGWDDADHAARAFTDALAHRRPAVWARVAELAPQAEWAERAMASLGDRHVEIPPDETHLRHLVASAQELRAYLLGGGTLKRGPLRPTVQRNAETLLTSVTVNGEPPTTPERLEAVRTHLLVRMACQELQYVWEAAGVSFPADVPLPDRVTRFARAHARLARVRDVLPAIEESTELLREAGLNIALTHPLQWHAYTAALENVLLAQGVSRAAADLAALRDSIGATPDDPPELHRALAAVEARDAEAYGDALIDLAEARRTRAAQLRRADHLERLAAVHPELADALAVPSPEWPSRAEHWDEAWAWAHAAGRLAAMSRSPTEAHLRRALAEAESRHRDLVAARAWNAHLEKAASPARLVPLWRVPGTVAPGETFDVVIVDGDEDTGAEALFLLWLAPRLILVGPESTDLPAPDTPVPADALPEDLRGVVTPTTSLFTLLNARFTPPDRPAPANVEPVNVPQQRAAPEPTVPRHAEAERPAREHAFPGRVEHPAPRHATRDHPDTEPERSPRKHAAPRRLPPEQPTPDPERNPPAPPNPRHAAPERAAPERAAPERGVPERATPERGVPENAAPGRSSPERATPERAASGSSRPRHSGPERAVSERAAPEGAAPEGAAPARSGPGAAGEGFVRRGQSIAFYRRDDLVELARRIGEAGPALSDEQIIETARRMLDCPADEEMLVEARLRFAVHAYRGAAGR</sequence>
<evidence type="ECO:0000313" key="3">
    <source>
        <dbReference type="Proteomes" id="UP000572680"/>
    </source>
</evidence>
<reference evidence="2 3" key="1">
    <citation type="submission" date="2020-08" db="EMBL/GenBank/DDBJ databases">
        <title>Genomic Encyclopedia of Type Strains, Phase IV (KMG-IV): sequencing the most valuable type-strain genomes for metagenomic binning, comparative biology and taxonomic classification.</title>
        <authorList>
            <person name="Goeker M."/>
        </authorList>
    </citation>
    <scope>NUCLEOTIDE SEQUENCE [LARGE SCALE GENOMIC DNA]</scope>
    <source>
        <strain evidence="2 3">DSM 44197</strain>
    </source>
</reference>
<keyword evidence="3" id="KW-1185">Reference proteome</keyword>
<name>A0A7W3QLE5_ACTNM</name>
<evidence type="ECO:0000313" key="2">
    <source>
        <dbReference type="EMBL" id="MBA8951479.1"/>
    </source>
</evidence>
<proteinExistence type="predicted"/>
<evidence type="ECO:0000256" key="1">
    <source>
        <dbReference type="SAM" id="MobiDB-lite"/>
    </source>
</evidence>
<dbReference type="EMBL" id="JACJIA010000003">
    <property type="protein sequence ID" value="MBA8951479.1"/>
    <property type="molecule type" value="Genomic_DNA"/>
</dbReference>
<feature type="compositionally biased region" description="Basic and acidic residues" evidence="1">
    <location>
        <begin position="996"/>
        <end position="1022"/>
    </location>
</feature>
<feature type="compositionally biased region" description="Pro residues" evidence="1">
    <location>
        <begin position="976"/>
        <end position="993"/>
    </location>
</feature>
<feature type="compositionally biased region" description="Basic and acidic residues" evidence="1">
    <location>
        <begin position="1051"/>
        <end position="1062"/>
    </location>
</feature>
<dbReference type="AlphaFoldDB" id="A0A7W3QLE5"/>
<accession>A0A7W3QLE5</accession>
<feature type="compositionally biased region" description="Basic and acidic residues" evidence="1">
    <location>
        <begin position="925"/>
        <end position="964"/>
    </location>
</feature>
<organism evidence="2 3">
    <name type="scientific">Actinomadura namibiensis</name>
    <dbReference type="NCBI Taxonomy" id="182080"/>
    <lineage>
        <taxon>Bacteria</taxon>
        <taxon>Bacillati</taxon>
        <taxon>Actinomycetota</taxon>
        <taxon>Actinomycetes</taxon>
        <taxon>Streptosporangiales</taxon>
        <taxon>Thermomonosporaceae</taxon>
        <taxon>Actinomadura</taxon>
    </lineage>
</organism>
<feature type="region of interest" description="Disordered" evidence="1">
    <location>
        <begin position="897"/>
        <end position="1089"/>
    </location>
</feature>
<protein>
    <submittedName>
        <fullName evidence="2">Uncharacterized protein</fullName>
    </submittedName>
</protein>
<dbReference type="RefSeq" id="WP_182843794.1">
    <property type="nucleotide sequence ID" value="NZ_BAAALP010000070.1"/>
</dbReference>